<evidence type="ECO:0000313" key="2">
    <source>
        <dbReference type="EMBL" id="RKI90026.1"/>
    </source>
</evidence>
<reference evidence="2 3" key="1">
    <citation type="submission" date="2018-09" db="EMBL/GenBank/DDBJ databases">
        <title>Murine metabolic-syndrome-specific gut microbial biobank.</title>
        <authorList>
            <person name="Liu C."/>
        </authorList>
    </citation>
    <scope>NUCLEOTIDE SEQUENCE [LARGE SCALE GENOMIC DNA]</scope>
    <source>
        <strain evidence="2 3">0.1xD8-82</strain>
    </source>
</reference>
<feature type="coiled-coil region" evidence="1">
    <location>
        <begin position="85"/>
        <end position="112"/>
    </location>
</feature>
<organism evidence="2 3">
    <name type="scientific">Parablautia intestinalis</name>
    <dbReference type="NCBI Taxonomy" id="2320100"/>
    <lineage>
        <taxon>Bacteria</taxon>
        <taxon>Bacillati</taxon>
        <taxon>Bacillota</taxon>
        <taxon>Clostridia</taxon>
        <taxon>Lachnospirales</taxon>
        <taxon>Lachnospiraceae</taxon>
        <taxon>Parablautia</taxon>
    </lineage>
</organism>
<sequence>MSEVDSKFKNALAGKKIPPLTLDNKWHRLFTQTQPDKRLQRLEKEIGELLKKQGKANTEIKKIKKLKKTLMQEIMDNATASSSGNEKAIKKAEDNKRLLEECNEKITDYEDELFEVPREIDKANRELMLLTMQICYDRLKGNEREIAELSKWIAQVREELKEKVIRKAEMEDMNHELYSYMHDIFGAEVINIFDMKYYENKSEK</sequence>
<evidence type="ECO:0000256" key="1">
    <source>
        <dbReference type="SAM" id="Coils"/>
    </source>
</evidence>
<proteinExistence type="predicted"/>
<dbReference type="EMBL" id="RAYQ01000017">
    <property type="protein sequence ID" value="RKI90026.1"/>
    <property type="molecule type" value="Genomic_DNA"/>
</dbReference>
<protein>
    <submittedName>
        <fullName evidence="2">Uncharacterized protein</fullName>
    </submittedName>
</protein>
<comment type="caution">
    <text evidence="2">The sequence shown here is derived from an EMBL/GenBank/DDBJ whole genome shotgun (WGS) entry which is preliminary data.</text>
</comment>
<dbReference type="Gene3D" id="1.10.287.1490">
    <property type="match status" value="1"/>
</dbReference>
<keyword evidence="3" id="KW-1185">Reference proteome</keyword>
<dbReference type="Proteomes" id="UP000280696">
    <property type="component" value="Unassembled WGS sequence"/>
</dbReference>
<accession>A0A3A9ARZ6</accession>
<dbReference type="RefSeq" id="WP_120471237.1">
    <property type="nucleotide sequence ID" value="NZ_CATAJS010000038.1"/>
</dbReference>
<dbReference type="OrthoDB" id="9784941at2"/>
<gene>
    <name evidence="2" type="ORF">D7V94_15475</name>
</gene>
<dbReference type="AlphaFoldDB" id="A0A3A9ARZ6"/>
<evidence type="ECO:0000313" key="3">
    <source>
        <dbReference type="Proteomes" id="UP000280696"/>
    </source>
</evidence>
<keyword evidence="1" id="KW-0175">Coiled coil</keyword>
<name>A0A3A9ARZ6_9FIRM</name>